<organism evidence="1 2">
    <name type="scientific">Rhodopirellula baltica SH28</name>
    <dbReference type="NCBI Taxonomy" id="993517"/>
    <lineage>
        <taxon>Bacteria</taxon>
        <taxon>Pseudomonadati</taxon>
        <taxon>Planctomycetota</taxon>
        <taxon>Planctomycetia</taxon>
        <taxon>Pirellulales</taxon>
        <taxon>Pirellulaceae</taxon>
        <taxon>Rhodopirellula</taxon>
    </lineage>
</organism>
<sequence length="65" mass="7674">MQQHVRGVLPESETWCDVQHQGNYRGTKQHRPSGVMRRSSTIAEQFANHFRSPPWRADRWTPNET</sequence>
<dbReference type="PATRIC" id="fig|993517.3.peg.4530"/>
<gene>
    <name evidence="1" type="ORF">RBSH_04171</name>
</gene>
<dbReference type="EMBL" id="AMCW01000120">
    <property type="protein sequence ID" value="EKK00444.1"/>
    <property type="molecule type" value="Genomic_DNA"/>
</dbReference>
<reference evidence="1 2" key="1">
    <citation type="journal article" date="2013" name="Mar. Genomics">
        <title>Expression of sulfatases in Rhodopirellula baltica and the diversity of sulfatases in the genus Rhodopirellula.</title>
        <authorList>
            <person name="Wegner C.E."/>
            <person name="Richter-Heitmann T."/>
            <person name="Klindworth A."/>
            <person name="Klockow C."/>
            <person name="Richter M."/>
            <person name="Achstetter T."/>
            <person name="Glockner F.O."/>
            <person name="Harder J."/>
        </authorList>
    </citation>
    <scope>NUCLEOTIDE SEQUENCE [LARGE SCALE GENOMIC DNA]</scope>
    <source>
        <strain evidence="1 2">SH28</strain>
    </source>
</reference>
<accession>K5DC94</accession>
<protein>
    <submittedName>
        <fullName evidence="1">Uncharacterized protein</fullName>
    </submittedName>
</protein>
<dbReference type="Proteomes" id="UP000007993">
    <property type="component" value="Unassembled WGS sequence"/>
</dbReference>
<comment type="caution">
    <text evidence="1">The sequence shown here is derived from an EMBL/GenBank/DDBJ whole genome shotgun (WGS) entry which is preliminary data.</text>
</comment>
<dbReference type="AlphaFoldDB" id="K5DC94"/>
<evidence type="ECO:0000313" key="2">
    <source>
        <dbReference type="Proteomes" id="UP000007993"/>
    </source>
</evidence>
<proteinExistence type="predicted"/>
<evidence type="ECO:0000313" key="1">
    <source>
        <dbReference type="EMBL" id="EKK00444.1"/>
    </source>
</evidence>
<name>K5DC94_RHOBT</name>